<proteinExistence type="predicted"/>
<keyword evidence="3" id="KW-0472">Membrane</keyword>
<dbReference type="NCBIfam" id="TIGR03696">
    <property type="entry name" value="Rhs_assc_core"/>
    <property type="match status" value="1"/>
</dbReference>
<evidence type="ECO:0000256" key="3">
    <source>
        <dbReference type="SAM" id="Phobius"/>
    </source>
</evidence>
<evidence type="ECO:0000313" key="5">
    <source>
        <dbReference type="EMBL" id="MEQ2441819.1"/>
    </source>
</evidence>
<accession>A0ABV1E3C3</accession>
<feature type="region of interest" description="Disordered" evidence="2">
    <location>
        <begin position="393"/>
        <end position="429"/>
    </location>
</feature>
<organism evidence="5 6">
    <name type="scientific">Solibaculum intestinale</name>
    <dbReference type="NCBI Taxonomy" id="3133165"/>
    <lineage>
        <taxon>Bacteria</taxon>
        <taxon>Bacillati</taxon>
        <taxon>Bacillota</taxon>
        <taxon>Clostridia</taxon>
        <taxon>Eubacteriales</taxon>
        <taxon>Oscillospiraceae</taxon>
        <taxon>Solibaculum</taxon>
    </lineage>
</organism>
<evidence type="ECO:0000259" key="4">
    <source>
        <dbReference type="Pfam" id="PF25023"/>
    </source>
</evidence>
<keyword evidence="3" id="KW-1133">Transmembrane helix</keyword>
<evidence type="ECO:0000313" key="6">
    <source>
        <dbReference type="Proteomes" id="UP001489509"/>
    </source>
</evidence>
<dbReference type="InterPro" id="IPR056823">
    <property type="entry name" value="TEN-like_YD-shell"/>
</dbReference>
<evidence type="ECO:0000256" key="1">
    <source>
        <dbReference type="ARBA" id="ARBA00022737"/>
    </source>
</evidence>
<dbReference type="InterPro" id="IPR022385">
    <property type="entry name" value="Rhs_assc_core"/>
</dbReference>
<feature type="compositionally biased region" description="Basic residues" evidence="2">
    <location>
        <begin position="412"/>
        <end position="421"/>
    </location>
</feature>
<dbReference type="NCBIfam" id="TIGR01643">
    <property type="entry name" value="YD_repeat_2x"/>
    <property type="match status" value="1"/>
</dbReference>
<dbReference type="InterPro" id="IPR006530">
    <property type="entry name" value="YD"/>
</dbReference>
<dbReference type="Pfam" id="PF25023">
    <property type="entry name" value="TEN_YD-shell"/>
    <property type="match status" value="1"/>
</dbReference>
<dbReference type="Proteomes" id="UP001489509">
    <property type="component" value="Unassembled WGS sequence"/>
</dbReference>
<protein>
    <submittedName>
        <fullName evidence="5">RHS repeat-associated core domain-containing protein</fullName>
    </submittedName>
</protein>
<dbReference type="Gene3D" id="2.180.10.10">
    <property type="entry name" value="RHS repeat-associated core"/>
    <property type="match status" value="1"/>
</dbReference>
<keyword evidence="3" id="KW-0812">Transmembrane</keyword>
<dbReference type="RefSeq" id="WP_349221128.1">
    <property type="nucleotide sequence ID" value="NZ_JBBMFD010000049.1"/>
</dbReference>
<name>A0ABV1E3C3_9FIRM</name>
<dbReference type="EMBL" id="JBBMFD010000049">
    <property type="protein sequence ID" value="MEQ2441819.1"/>
    <property type="molecule type" value="Genomic_DNA"/>
</dbReference>
<dbReference type="InterPro" id="IPR050708">
    <property type="entry name" value="T6SS_VgrG/RHS"/>
</dbReference>
<gene>
    <name evidence="5" type="ORF">WMO26_13360</name>
</gene>
<evidence type="ECO:0000256" key="2">
    <source>
        <dbReference type="SAM" id="MobiDB-lite"/>
    </source>
</evidence>
<dbReference type="PANTHER" id="PTHR32305:SF15">
    <property type="entry name" value="PROTEIN RHSA-RELATED"/>
    <property type="match status" value="1"/>
</dbReference>
<keyword evidence="6" id="KW-1185">Reference proteome</keyword>
<comment type="caution">
    <text evidence="5">The sequence shown here is derived from an EMBL/GenBank/DDBJ whole genome shotgun (WGS) entry which is preliminary data.</text>
</comment>
<keyword evidence="1" id="KW-0677">Repeat</keyword>
<feature type="non-terminal residue" evidence="5">
    <location>
        <position position="1"/>
    </location>
</feature>
<feature type="transmembrane region" description="Helical" evidence="3">
    <location>
        <begin position="442"/>
        <end position="463"/>
    </location>
</feature>
<sequence>SVQNGNDTLAYTYDELGNITEIQKNGEVTQQYTYDSLGQLTSERNFENMYYTEYTYDAGGNILRKYSCDLNDDVCFEDAVYGYGDANWKDKLTSFNGQTITYDEIGNPLTYRDGMAFTWQHGRELAGFTKAGTTASYRYNDSGIRTKKVVNGVTTEYYLNGSTILTQITGDERLDFLYDDSECLFGLRWNGQNYYYFRNLQGDIIGILDSGGNMVVEYLYNAWGQEVGRGGSMWQTLGERNPFRYRGYYYDTESGLYYLNSRYYDPEISRFLNADAILIGMAFRGLNLFIYCNNNPVNCDDSTGNYPGYHYQTRYNAERAAALYKIKNPEYQYHTIDIQYVSGLPESHPFSATWIYQLISPAPVFQSVKDDLIGPPNSSKQYYDKNGNLKKETWFGPDGRATTSEHHTNHGNSKKHPKVPHRHDWDWSDPEHPKEGDWYDSLLPAAGVGIMVITGLGIIWVIGNDATGIGVADDPLLGPLGSAFAAGAGMVIA</sequence>
<reference evidence="5 6" key="1">
    <citation type="submission" date="2024-03" db="EMBL/GenBank/DDBJ databases">
        <title>Human intestinal bacterial collection.</title>
        <authorList>
            <person name="Pauvert C."/>
            <person name="Hitch T.C.A."/>
            <person name="Clavel T."/>
        </authorList>
    </citation>
    <scope>NUCLEOTIDE SEQUENCE [LARGE SCALE GENOMIC DNA]</scope>
    <source>
        <strain evidence="5 6">CLA-JM-H44</strain>
    </source>
</reference>
<feature type="domain" description="Teneurin-like YD-shell" evidence="4">
    <location>
        <begin position="11"/>
        <end position="278"/>
    </location>
</feature>
<dbReference type="PANTHER" id="PTHR32305">
    <property type="match status" value="1"/>
</dbReference>